<dbReference type="SUPFAM" id="SSF55785">
    <property type="entry name" value="PYP-like sensor domain (PAS domain)"/>
    <property type="match status" value="1"/>
</dbReference>
<feature type="domain" description="EAL" evidence="3">
    <location>
        <begin position="445"/>
        <end position="699"/>
    </location>
</feature>
<protein>
    <submittedName>
        <fullName evidence="5">Bacteriophytochrome cph2</fullName>
    </submittedName>
</protein>
<evidence type="ECO:0000259" key="4">
    <source>
        <dbReference type="PROSITE" id="PS50887"/>
    </source>
</evidence>
<dbReference type="PANTHER" id="PTHR44757">
    <property type="entry name" value="DIGUANYLATE CYCLASE DGCP"/>
    <property type="match status" value="1"/>
</dbReference>
<dbReference type="Proteomes" id="UP001432180">
    <property type="component" value="Chromosome"/>
</dbReference>
<dbReference type="RefSeq" id="WP_328987584.1">
    <property type="nucleotide sequence ID" value="NZ_CP121472.1"/>
</dbReference>
<dbReference type="CDD" id="cd01948">
    <property type="entry name" value="EAL"/>
    <property type="match status" value="1"/>
</dbReference>
<dbReference type="EMBL" id="CP121472">
    <property type="protein sequence ID" value="WPL17068.1"/>
    <property type="molecule type" value="Genomic_DNA"/>
</dbReference>
<dbReference type="PROSITE" id="PS50883">
    <property type="entry name" value="EAL"/>
    <property type="match status" value="1"/>
</dbReference>
<feature type="modified residue" description="4-aspartylphosphate" evidence="1">
    <location>
        <position position="59"/>
    </location>
</feature>
<dbReference type="SUPFAM" id="SSF52172">
    <property type="entry name" value="CheY-like"/>
    <property type="match status" value="1"/>
</dbReference>
<organism evidence="5 6">
    <name type="scientific">Thiorhodovibrio winogradskyi</name>
    <dbReference type="NCBI Taxonomy" id="77007"/>
    <lineage>
        <taxon>Bacteria</taxon>
        <taxon>Pseudomonadati</taxon>
        <taxon>Pseudomonadota</taxon>
        <taxon>Gammaproteobacteria</taxon>
        <taxon>Chromatiales</taxon>
        <taxon>Chromatiaceae</taxon>
        <taxon>Thiorhodovibrio</taxon>
    </lineage>
</organism>
<dbReference type="SMART" id="SM00448">
    <property type="entry name" value="REC"/>
    <property type="match status" value="1"/>
</dbReference>
<dbReference type="SMART" id="SM00052">
    <property type="entry name" value="EAL"/>
    <property type="match status" value="1"/>
</dbReference>
<dbReference type="PANTHER" id="PTHR44757:SF2">
    <property type="entry name" value="BIOFILM ARCHITECTURE MAINTENANCE PROTEIN MBAA"/>
    <property type="match status" value="1"/>
</dbReference>
<dbReference type="Pfam" id="PF00990">
    <property type="entry name" value="GGDEF"/>
    <property type="match status" value="1"/>
</dbReference>
<dbReference type="SUPFAM" id="SSF55073">
    <property type="entry name" value="Nucleotide cyclase"/>
    <property type="match status" value="1"/>
</dbReference>
<keyword evidence="6" id="KW-1185">Reference proteome</keyword>
<dbReference type="PROSITE" id="PS50110">
    <property type="entry name" value="RESPONSE_REGULATORY"/>
    <property type="match status" value="1"/>
</dbReference>
<dbReference type="InterPro" id="IPR011006">
    <property type="entry name" value="CheY-like_superfamily"/>
</dbReference>
<dbReference type="Pfam" id="PF00072">
    <property type="entry name" value="Response_reg"/>
    <property type="match status" value="1"/>
</dbReference>
<dbReference type="InterPro" id="IPR043128">
    <property type="entry name" value="Rev_trsase/Diguanyl_cyclase"/>
</dbReference>
<evidence type="ECO:0000256" key="1">
    <source>
        <dbReference type="PROSITE-ProRule" id="PRU00169"/>
    </source>
</evidence>
<feature type="domain" description="GGDEF" evidence="4">
    <location>
        <begin position="290"/>
        <end position="436"/>
    </location>
</feature>
<proteinExistence type="predicted"/>
<dbReference type="Gene3D" id="3.20.20.450">
    <property type="entry name" value="EAL domain"/>
    <property type="match status" value="1"/>
</dbReference>
<dbReference type="InterPro" id="IPR000160">
    <property type="entry name" value="GGDEF_dom"/>
</dbReference>
<accession>A0ABZ0S9U2</accession>
<feature type="domain" description="Response regulatory" evidence="2">
    <location>
        <begin position="11"/>
        <end position="126"/>
    </location>
</feature>
<dbReference type="PROSITE" id="PS50887">
    <property type="entry name" value="GGDEF"/>
    <property type="match status" value="1"/>
</dbReference>
<reference evidence="5 6" key="1">
    <citation type="journal article" date="2023" name="Microorganisms">
        <title>Thiorhodovibrio frisius and Trv. litoralis spp. nov., Two Novel Members from a Clade of Fastidious Purple Sulfur Bacteria That Exhibit Unique Red-Shifted Light-Harvesting Capabilities.</title>
        <authorList>
            <person name="Methner A."/>
            <person name="Kuzyk S.B."/>
            <person name="Petersen J."/>
            <person name="Bauer S."/>
            <person name="Brinkmann H."/>
            <person name="Sichau K."/>
            <person name="Wanner G."/>
            <person name="Wolf J."/>
            <person name="Neumann-Schaal M."/>
            <person name="Henke P."/>
            <person name="Tank M."/>
            <person name="Sproer C."/>
            <person name="Bunk B."/>
            <person name="Overmann J."/>
        </authorList>
    </citation>
    <scope>NUCLEOTIDE SEQUENCE [LARGE SCALE GENOMIC DNA]</scope>
    <source>
        <strain evidence="5 6">DSM 6702</strain>
    </source>
</reference>
<dbReference type="Gene3D" id="3.30.70.270">
    <property type="match status" value="1"/>
</dbReference>
<evidence type="ECO:0000313" key="5">
    <source>
        <dbReference type="EMBL" id="WPL17068.1"/>
    </source>
</evidence>
<keyword evidence="1" id="KW-0597">Phosphoprotein</keyword>
<dbReference type="SUPFAM" id="SSF141868">
    <property type="entry name" value="EAL domain-like"/>
    <property type="match status" value="1"/>
</dbReference>
<dbReference type="InterPro" id="IPR029787">
    <property type="entry name" value="Nucleotide_cyclase"/>
</dbReference>
<evidence type="ECO:0000313" key="6">
    <source>
        <dbReference type="Proteomes" id="UP001432180"/>
    </source>
</evidence>
<evidence type="ECO:0000259" key="3">
    <source>
        <dbReference type="PROSITE" id="PS50883"/>
    </source>
</evidence>
<name>A0ABZ0S9U2_9GAMM</name>
<dbReference type="Pfam" id="PF00563">
    <property type="entry name" value="EAL"/>
    <property type="match status" value="1"/>
</dbReference>
<gene>
    <name evidence="5" type="primary">cph2_7</name>
    <name evidence="5" type="ORF">Thiowin_02054</name>
</gene>
<dbReference type="InterPro" id="IPR001633">
    <property type="entry name" value="EAL_dom"/>
</dbReference>
<dbReference type="InterPro" id="IPR035919">
    <property type="entry name" value="EAL_sf"/>
</dbReference>
<dbReference type="InterPro" id="IPR052155">
    <property type="entry name" value="Biofilm_reg_signaling"/>
</dbReference>
<dbReference type="InterPro" id="IPR001789">
    <property type="entry name" value="Sig_transdc_resp-reg_receiver"/>
</dbReference>
<sequence>MLQPPPKARRCVLVVDDDPFMRMIIRNSLQGDIEVAEAASGEAALACLQSLMPDLVLLDVVMPGWDGFETCAALRAHPDWGQRPIIMLTSGADTASIERAHAAGATDFMTKPVHTALLHYRVRYLLRAHDTSLTLQNRERQLGAVQRSARLGHWEYWPEARHFVLSTTARGLFGLADTDAPRAPHDLLALIHPTDQDSIRELFSRLDQAPGAPLQFEHRLATGGLILAQTAEYHAGKHAHWLGTVQDVTDLRRAARRVVRLAYYDSKTRLPNRAFFVEYLQRLLDADPRREQWVLALEVDALRRVGVGWGEAVTEPLLRDLVARLSAELAFVPPRPPLLAPQDWHLHQGPLLARLSDSAFAMLSASNASDSLALAERLVALLQTPLTVAGVDLVIAGRVGLAQAPRHGREADTLARRAQAAAMQEYSGTRIHVYEPRVDNRQRHRLTLEARLRQAIDHGQLELWYQPKLDARDGTLAGAEALVRWRDPRDGLVAPGRFIPLAEDGGLIVPLTEWVLDRACADLRILMSHGWGDLRLAVNISAAQLDHQPLAEEIARRLTRAGVAPASLELEITERALMPRAASVLDNLNALHELGVAIALDDFGTGYSSLGYLGRFPLDTLKIDQSFIQELGQGSSGEAVVRAIIALAEGLRFEVVAEGIETLDQAHWLLAEGCHLHQGYLYARPQEFETFTRDFIVDDGAPNKPLPTPVAQLQLC</sequence>
<dbReference type="Gene3D" id="3.40.50.2300">
    <property type="match status" value="1"/>
</dbReference>
<dbReference type="InterPro" id="IPR035965">
    <property type="entry name" value="PAS-like_dom_sf"/>
</dbReference>
<dbReference type="SMART" id="SM00267">
    <property type="entry name" value="GGDEF"/>
    <property type="match status" value="1"/>
</dbReference>
<dbReference type="Gene3D" id="3.30.450.20">
    <property type="entry name" value="PAS domain"/>
    <property type="match status" value="1"/>
</dbReference>
<evidence type="ECO:0000259" key="2">
    <source>
        <dbReference type="PROSITE" id="PS50110"/>
    </source>
</evidence>